<dbReference type="EMBL" id="ML738587">
    <property type="protein sequence ID" value="KAE8167835.1"/>
    <property type="molecule type" value="Genomic_DNA"/>
</dbReference>
<dbReference type="AlphaFoldDB" id="A0A5N6V9Y5"/>
<name>A0A5N6V9Y5_ASPTM</name>
<proteinExistence type="predicted"/>
<keyword evidence="1" id="KW-0732">Signal</keyword>
<protein>
    <submittedName>
        <fullName evidence="2">Uncharacterized protein</fullName>
    </submittedName>
</protein>
<reference evidence="2 3" key="1">
    <citation type="submission" date="2019-04" db="EMBL/GenBank/DDBJ databases">
        <title>Friends and foes A comparative genomics study of 23 Aspergillus species from section Flavi.</title>
        <authorList>
            <consortium name="DOE Joint Genome Institute"/>
            <person name="Kjaerbolling I."/>
            <person name="Vesth T."/>
            <person name="Frisvad J.C."/>
            <person name="Nybo J.L."/>
            <person name="Theobald S."/>
            <person name="Kildgaard S."/>
            <person name="Isbrandt T."/>
            <person name="Kuo A."/>
            <person name="Sato A."/>
            <person name="Lyhne E.K."/>
            <person name="Kogle M.E."/>
            <person name="Wiebenga A."/>
            <person name="Kun R.S."/>
            <person name="Lubbers R.J."/>
            <person name="Makela M.R."/>
            <person name="Barry K."/>
            <person name="Chovatia M."/>
            <person name="Clum A."/>
            <person name="Daum C."/>
            <person name="Haridas S."/>
            <person name="He G."/>
            <person name="LaButti K."/>
            <person name="Lipzen A."/>
            <person name="Mondo S."/>
            <person name="Riley R."/>
            <person name="Salamov A."/>
            <person name="Simmons B.A."/>
            <person name="Magnuson J.K."/>
            <person name="Henrissat B."/>
            <person name="Mortensen U.H."/>
            <person name="Larsen T.O."/>
            <person name="Devries R.P."/>
            <person name="Grigoriev I.V."/>
            <person name="Machida M."/>
            <person name="Baker S.E."/>
            <person name="Andersen M.R."/>
        </authorList>
    </citation>
    <scope>NUCLEOTIDE SEQUENCE [LARGE SCALE GENOMIC DNA]</scope>
    <source>
        <strain evidence="2 3">CBS 117626</strain>
    </source>
</reference>
<sequence>MRLLLFALGLMATSANTMATPRNVQTVSVQLSNDQSGANDNADVAADGRLWSIQSLWRHSPVDMNGFVTATSAQLTGFQQTTHCKIIQAPNVNAELDAERTWVSLNQGKGIQLKLAYITCSD</sequence>
<dbReference type="OrthoDB" id="3497702at2759"/>
<evidence type="ECO:0000313" key="2">
    <source>
        <dbReference type="EMBL" id="KAE8167835.1"/>
    </source>
</evidence>
<evidence type="ECO:0000256" key="1">
    <source>
        <dbReference type="SAM" id="SignalP"/>
    </source>
</evidence>
<gene>
    <name evidence="2" type="ORF">BDV40DRAFT_294953</name>
</gene>
<feature type="signal peptide" evidence="1">
    <location>
        <begin position="1"/>
        <end position="19"/>
    </location>
</feature>
<keyword evidence="3" id="KW-1185">Reference proteome</keyword>
<organism evidence="2 3">
    <name type="scientific">Aspergillus tamarii</name>
    <dbReference type="NCBI Taxonomy" id="41984"/>
    <lineage>
        <taxon>Eukaryota</taxon>
        <taxon>Fungi</taxon>
        <taxon>Dikarya</taxon>
        <taxon>Ascomycota</taxon>
        <taxon>Pezizomycotina</taxon>
        <taxon>Eurotiomycetes</taxon>
        <taxon>Eurotiomycetidae</taxon>
        <taxon>Eurotiales</taxon>
        <taxon>Aspergillaceae</taxon>
        <taxon>Aspergillus</taxon>
        <taxon>Aspergillus subgen. Circumdati</taxon>
    </lineage>
</organism>
<accession>A0A5N6V9Y5</accession>
<dbReference type="Proteomes" id="UP000326950">
    <property type="component" value="Unassembled WGS sequence"/>
</dbReference>
<feature type="chain" id="PRO_5024995918" evidence="1">
    <location>
        <begin position="20"/>
        <end position="122"/>
    </location>
</feature>
<evidence type="ECO:0000313" key="3">
    <source>
        <dbReference type="Proteomes" id="UP000326950"/>
    </source>
</evidence>